<organism evidence="1 2">
    <name type="scientific">Candidatus Nanohalobium constans</name>
    <dbReference type="NCBI Taxonomy" id="2565781"/>
    <lineage>
        <taxon>Archaea</taxon>
        <taxon>Candidatus Nanohalarchaeota</taxon>
        <taxon>Candidatus Nanohalobia</taxon>
        <taxon>Candidatus Nanohalobiales</taxon>
        <taxon>Candidatus Nanohalobiaceae</taxon>
        <taxon>Candidatus Nanohalobium</taxon>
    </lineage>
</organism>
<dbReference type="GeneID" id="42364387"/>
<proteinExistence type="predicted"/>
<dbReference type="AlphaFoldDB" id="A0A5Q0UEG1"/>
<sequence>MSDSGKDNNVGWFSRNILPWLHTPDTYKVEGKNFDEEEAFEKGDNVWHDFHLFHGDWVEVVNKKEWYDSPHVPQIYANHKKILKQNMQLNRPFEEWYAEKIDNGDFESHMYVNGDGLPSGNGDYRIYIEIDSVGAPSGENDACTVEYFVKGKLKYDKIPGGIDFLPRFIAYPLNRFFKWAYLEMLAEEQIEYDGEYVREKVNEYFQYLRKYHGEEPLQTKSRQAVFKPAVEDGVFFQ</sequence>
<dbReference type="KEGG" id="ncon:LC1Nh_0007"/>
<dbReference type="EMBL" id="CP040089">
    <property type="protein sequence ID" value="QGA79916.1"/>
    <property type="molecule type" value="Genomic_DNA"/>
</dbReference>
<evidence type="ECO:0000313" key="1">
    <source>
        <dbReference type="EMBL" id="QGA79916.1"/>
    </source>
</evidence>
<evidence type="ECO:0000313" key="2">
    <source>
        <dbReference type="Proteomes" id="UP000377803"/>
    </source>
</evidence>
<protein>
    <submittedName>
        <fullName evidence="1">Uncharacterized protein</fullName>
    </submittedName>
</protein>
<keyword evidence="2" id="KW-1185">Reference proteome</keyword>
<name>A0A5Q0UEG1_9ARCH</name>
<accession>A0A5Q0UEG1</accession>
<dbReference type="RefSeq" id="WP_153549656.1">
    <property type="nucleotide sequence ID" value="NZ_CP040089.1"/>
</dbReference>
<dbReference type="Proteomes" id="UP000377803">
    <property type="component" value="Chromosome"/>
</dbReference>
<gene>
    <name evidence="1" type="ORF">LC1Nh_0007</name>
</gene>
<reference evidence="2" key="1">
    <citation type="submission" date="2019-05" db="EMBL/GenBank/DDBJ databases">
        <title>Candidatus Nanohalobium constans, a novel model system to study the DPANN nano-sized archaea: genomic and physiological characterization of a nanoarchaeon co-cultured with its chitinotrophic host.</title>
        <authorList>
            <person name="La Cono V."/>
            <person name="Arcadi E."/>
            <person name="Crisafi F."/>
            <person name="Denaro R."/>
            <person name="La Spada G."/>
            <person name="Messina E."/>
            <person name="Smedile F."/>
            <person name="Toshchakov S.V."/>
            <person name="Shevchenko M.A."/>
            <person name="Golyshin P.N."/>
            <person name="Golyshina O.V."/>
            <person name="Ferrer M."/>
            <person name="Rohde M."/>
            <person name="Mushegian A."/>
            <person name="Sorokin D.Y."/>
            <person name="Giuliano L."/>
            <person name="Yakimov M.M."/>
        </authorList>
    </citation>
    <scope>NUCLEOTIDE SEQUENCE [LARGE SCALE GENOMIC DNA]</scope>
    <source>
        <strain evidence="2">LC1Nh</strain>
    </source>
</reference>